<dbReference type="Proteomes" id="UP000050378">
    <property type="component" value="Unassembled WGS sequence"/>
</dbReference>
<dbReference type="CDD" id="cd07377">
    <property type="entry name" value="WHTH_GntR"/>
    <property type="match status" value="1"/>
</dbReference>
<keyword evidence="7" id="KW-0808">Transferase</keyword>
<comment type="caution">
    <text evidence="7">The sequence shown here is derived from an EMBL/GenBank/DDBJ whole genome shotgun (WGS) entry which is preliminary data.</text>
</comment>
<dbReference type="InterPro" id="IPR036390">
    <property type="entry name" value="WH_DNA-bd_sf"/>
</dbReference>
<dbReference type="Gene3D" id="3.40.640.10">
    <property type="entry name" value="Type I PLP-dependent aspartate aminotransferase-like (Major domain)"/>
    <property type="match status" value="1"/>
</dbReference>
<comment type="similarity">
    <text evidence="1">In the C-terminal section; belongs to the class-I pyridoxal-phosphate-dependent aminotransferase family.</text>
</comment>
<protein>
    <submittedName>
        <fullName evidence="7">Aminotransferase</fullName>
    </submittedName>
</protein>
<name>A0A0P7CWM5_9GAMM</name>
<sequence length="480" mass="53140">MSQVISRSNSEFLYQQVIQLVRDLCLQGSLLPGEKLPSLRKMADKLNISIPTVKQAYQLLEGQGLIEAREKSGYFLKSSQLNQSRPKRVRLSREPTTVNKQGLIEQVYSAIHKANVVPFGIANPVAAAPTDKALARTMRRVMTLAGASAINYGPMDGFAPLKKQLIHRYLDFGIGVDSDELVITNGAQEALAIALKCVAKPGDVIAIESPCYFGIIELIESLGLKALEIPLCPDEGIWLDDLAQALDEHDIKACVFSTSLNNPVGSFMPDAKREQLVALLEQRDVVLIEDDVYGDLHFTAKRATPAQAYSKKGLVITCASFSKTAAPSYRIGWIIAGKFAEQARRHKRALSCSAPLINQWTLYEFIASGEYDRNIRLLRQRLSTNKERMIWCLQQYMPSCARISNPQGGCVIWVDLGSQYDAVKLFHLALEAGISITPGLIFSAGKKYRSCFRLSYGLPWSESLEQAIKTLSQLTVLAKK</sequence>
<dbReference type="PROSITE" id="PS50949">
    <property type="entry name" value="HTH_GNTR"/>
    <property type="match status" value="1"/>
</dbReference>
<dbReference type="PANTHER" id="PTHR46577:SF2">
    <property type="entry name" value="TRANSCRIPTIONAL REGULATORY PROTEIN"/>
    <property type="match status" value="1"/>
</dbReference>
<dbReference type="Gene3D" id="3.90.1150.10">
    <property type="entry name" value="Aspartate Aminotransferase, domain 1"/>
    <property type="match status" value="1"/>
</dbReference>
<dbReference type="GO" id="GO:0030170">
    <property type="term" value="F:pyridoxal phosphate binding"/>
    <property type="evidence" value="ECO:0007669"/>
    <property type="project" value="InterPro"/>
</dbReference>
<evidence type="ECO:0000256" key="5">
    <source>
        <dbReference type="ARBA" id="ARBA00023163"/>
    </source>
</evidence>
<dbReference type="InterPro" id="IPR015421">
    <property type="entry name" value="PyrdxlP-dep_Trfase_major"/>
</dbReference>
<dbReference type="EMBL" id="LJTC01000016">
    <property type="protein sequence ID" value="KPM79665.1"/>
    <property type="molecule type" value="Genomic_DNA"/>
</dbReference>
<dbReference type="GO" id="GO:0008483">
    <property type="term" value="F:transaminase activity"/>
    <property type="evidence" value="ECO:0007669"/>
    <property type="project" value="UniProtKB-KW"/>
</dbReference>
<dbReference type="InterPro" id="IPR015422">
    <property type="entry name" value="PyrdxlP-dep_Trfase_small"/>
</dbReference>
<evidence type="ECO:0000256" key="2">
    <source>
        <dbReference type="ARBA" id="ARBA00022898"/>
    </source>
</evidence>
<evidence type="ECO:0000259" key="6">
    <source>
        <dbReference type="PROSITE" id="PS50949"/>
    </source>
</evidence>
<gene>
    <name evidence="7" type="ORF">AOG27_19270</name>
</gene>
<organism evidence="7 8">
    <name type="scientific">Pseudoalteromonas lipolytica</name>
    <dbReference type="NCBI Taxonomy" id="570156"/>
    <lineage>
        <taxon>Bacteria</taxon>
        <taxon>Pseudomonadati</taxon>
        <taxon>Pseudomonadota</taxon>
        <taxon>Gammaproteobacteria</taxon>
        <taxon>Alteromonadales</taxon>
        <taxon>Pseudoalteromonadaceae</taxon>
        <taxon>Pseudoalteromonas</taxon>
    </lineage>
</organism>
<dbReference type="Pfam" id="PF00392">
    <property type="entry name" value="GntR"/>
    <property type="match status" value="1"/>
</dbReference>
<evidence type="ECO:0000256" key="4">
    <source>
        <dbReference type="ARBA" id="ARBA00023125"/>
    </source>
</evidence>
<dbReference type="SUPFAM" id="SSF46785">
    <property type="entry name" value="Winged helix' DNA-binding domain"/>
    <property type="match status" value="1"/>
</dbReference>
<dbReference type="AlphaFoldDB" id="A0A0P7CWM5"/>
<keyword evidence="7" id="KW-0032">Aminotransferase</keyword>
<keyword evidence="2" id="KW-0663">Pyridoxal phosphate</keyword>
<reference evidence="7 8" key="1">
    <citation type="submission" date="2015-09" db="EMBL/GenBank/DDBJ databases">
        <title>Draft Genome Sequence of Pseudoalteromonas lipolytica UCD-48B.</title>
        <authorList>
            <person name="Krusor M."/>
            <person name="Coil D.A."/>
            <person name="Lang J.M."/>
            <person name="Eisen J.A."/>
            <person name="Alexiev A."/>
        </authorList>
    </citation>
    <scope>NUCLEOTIDE SEQUENCE [LARGE SCALE GENOMIC DNA]</scope>
    <source>
        <strain evidence="7 8">UCD-48B</strain>
    </source>
</reference>
<evidence type="ECO:0000256" key="3">
    <source>
        <dbReference type="ARBA" id="ARBA00023015"/>
    </source>
</evidence>
<evidence type="ECO:0000313" key="7">
    <source>
        <dbReference type="EMBL" id="KPM79665.1"/>
    </source>
</evidence>
<evidence type="ECO:0000256" key="1">
    <source>
        <dbReference type="ARBA" id="ARBA00005384"/>
    </source>
</evidence>
<dbReference type="CDD" id="cd00609">
    <property type="entry name" value="AAT_like"/>
    <property type="match status" value="1"/>
</dbReference>
<keyword evidence="5" id="KW-0804">Transcription</keyword>
<dbReference type="RefSeq" id="WP_054554621.1">
    <property type="nucleotide sequence ID" value="NZ_LJTC01000016.1"/>
</dbReference>
<dbReference type="Pfam" id="PF00155">
    <property type="entry name" value="Aminotran_1_2"/>
    <property type="match status" value="1"/>
</dbReference>
<dbReference type="SMART" id="SM00345">
    <property type="entry name" value="HTH_GNTR"/>
    <property type="match status" value="1"/>
</dbReference>
<proteinExistence type="inferred from homology"/>
<dbReference type="InterPro" id="IPR000524">
    <property type="entry name" value="Tscrpt_reg_HTH_GntR"/>
</dbReference>
<evidence type="ECO:0000313" key="8">
    <source>
        <dbReference type="Proteomes" id="UP000050378"/>
    </source>
</evidence>
<dbReference type="SUPFAM" id="SSF53383">
    <property type="entry name" value="PLP-dependent transferases"/>
    <property type="match status" value="1"/>
</dbReference>
<feature type="domain" description="HTH gntR-type" evidence="6">
    <location>
        <begin position="11"/>
        <end position="79"/>
    </location>
</feature>
<dbReference type="STRING" id="570156.AOG27_19270"/>
<dbReference type="InterPro" id="IPR015424">
    <property type="entry name" value="PyrdxlP-dep_Trfase"/>
</dbReference>
<dbReference type="PATRIC" id="fig|570156.3.peg.1779"/>
<keyword evidence="3" id="KW-0805">Transcription regulation</keyword>
<dbReference type="PANTHER" id="PTHR46577">
    <property type="entry name" value="HTH-TYPE TRANSCRIPTIONAL REGULATORY PROTEIN GABR"/>
    <property type="match status" value="1"/>
</dbReference>
<dbReference type="Gene3D" id="1.10.10.10">
    <property type="entry name" value="Winged helix-like DNA-binding domain superfamily/Winged helix DNA-binding domain"/>
    <property type="match status" value="1"/>
</dbReference>
<accession>A0A0P7CWM5</accession>
<dbReference type="InterPro" id="IPR051446">
    <property type="entry name" value="HTH_trans_reg/aminotransferase"/>
</dbReference>
<dbReference type="GO" id="GO:0003677">
    <property type="term" value="F:DNA binding"/>
    <property type="evidence" value="ECO:0007669"/>
    <property type="project" value="UniProtKB-KW"/>
</dbReference>
<keyword evidence="4" id="KW-0238">DNA-binding</keyword>
<dbReference type="InterPro" id="IPR004839">
    <property type="entry name" value="Aminotransferase_I/II_large"/>
</dbReference>
<dbReference type="GO" id="GO:0003700">
    <property type="term" value="F:DNA-binding transcription factor activity"/>
    <property type="evidence" value="ECO:0007669"/>
    <property type="project" value="InterPro"/>
</dbReference>
<dbReference type="OrthoDB" id="9804020at2"/>
<dbReference type="InterPro" id="IPR036388">
    <property type="entry name" value="WH-like_DNA-bd_sf"/>
</dbReference>